<dbReference type="Proteomes" id="UP000231632">
    <property type="component" value="Unassembled WGS sequence"/>
</dbReference>
<proteinExistence type="predicted"/>
<sequence>MATQISVRLNDGEQDYIESISGDHGGIAHAVRFIINRARQSDIGDAKIIAAIESSKSEIVSMINRLAVDE</sequence>
<comment type="caution">
    <text evidence="1">The sequence shown here is derived from an EMBL/GenBank/DDBJ whole genome shotgun (WGS) entry which is preliminary data.</text>
</comment>
<evidence type="ECO:0000313" key="2">
    <source>
        <dbReference type="Proteomes" id="UP000231632"/>
    </source>
</evidence>
<organism evidence="1 2">
    <name type="scientific">Mariprofundus micogutta</name>
    <dbReference type="NCBI Taxonomy" id="1921010"/>
    <lineage>
        <taxon>Bacteria</taxon>
        <taxon>Pseudomonadati</taxon>
        <taxon>Pseudomonadota</taxon>
        <taxon>Candidatius Mariprofundia</taxon>
        <taxon>Mariprofundales</taxon>
        <taxon>Mariprofundaceae</taxon>
        <taxon>Mariprofundus</taxon>
    </lineage>
</organism>
<reference evidence="1 2" key="1">
    <citation type="journal article" date="2017" name="Arch. Microbiol.">
        <title>Mariprofundus micogutta sp. nov., a novel iron-oxidizing zetaproteobacterium isolated from a deep-sea hydrothermal field at the Bayonnaise knoll of the Izu-Ogasawara arc, and a description of Mariprofundales ord. nov. and Zetaproteobacteria classis nov.</title>
        <authorList>
            <person name="Makita H."/>
            <person name="Tanaka E."/>
            <person name="Mitsunobu S."/>
            <person name="Miyazaki M."/>
            <person name="Nunoura T."/>
            <person name="Uematsu K."/>
            <person name="Takaki Y."/>
            <person name="Nishi S."/>
            <person name="Shimamura S."/>
            <person name="Takai K."/>
        </authorList>
    </citation>
    <scope>NUCLEOTIDE SEQUENCE [LARGE SCALE GENOMIC DNA]</scope>
    <source>
        <strain evidence="1 2">ET2</strain>
    </source>
</reference>
<accession>A0A1L8CK47</accession>
<dbReference type="RefSeq" id="WP_072658482.1">
    <property type="nucleotide sequence ID" value="NZ_BDFD01000001.1"/>
</dbReference>
<dbReference type="STRING" id="1921010.MMIC_P0238"/>
<protein>
    <submittedName>
        <fullName evidence="1">Uncharacterized protein</fullName>
    </submittedName>
</protein>
<evidence type="ECO:0000313" key="1">
    <source>
        <dbReference type="EMBL" id="GAV19304.1"/>
    </source>
</evidence>
<keyword evidence="2" id="KW-1185">Reference proteome</keyword>
<dbReference type="EMBL" id="BDFD01000001">
    <property type="protein sequence ID" value="GAV19304.1"/>
    <property type="molecule type" value="Genomic_DNA"/>
</dbReference>
<gene>
    <name evidence="1" type="ORF">MMIC_P0238</name>
</gene>
<name>A0A1L8CK47_9PROT</name>
<dbReference type="AlphaFoldDB" id="A0A1L8CK47"/>